<evidence type="ECO:0000313" key="6">
    <source>
        <dbReference type="EMBL" id="CAF0925562.1"/>
    </source>
</evidence>
<evidence type="ECO:0000313" key="8">
    <source>
        <dbReference type="Proteomes" id="UP000663868"/>
    </source>
</evidence>
<evidence type="ECO:0000256" key="2">
    <source>
        <dbReference type="ARBA" id="ARBA00022737"/>
    </source>
</evidence>
<dbReference type="PANTHER" id="PTHR10680:SF14">
    <property type="entry name" value="PEPTIDYL-GLYCINE ALPHA-AMIDATING MONOOXYGENASE"/>
    <property type="match status" value="1"/>
</dbReference>
<dbReference type="Gene3D" id="2.120.10.30">
    <property type="entry name" value="TolB, C-terminal domain"/>
    <property type="match status" value="2"/>
</dbReference>
<dbReference type="EMBL" id="CAJOBB010002579">
    <property type="protein sequence ID" value="CAF3981200.1"/>
    <property type="molecule type" value="Genomic_DNA"/>
</dbReference>
<reference evidence="7" key="1">
    <citation type="submission" date="2021-02" db="EMBL/GenBank/DDBJ databases">
        <authorList>
            <person name="Nowell W R."/>
        </authorList>
    </citation>
    <scope>NUCLEOTIDE SEQUENCE</scope>
</reference>
<keyword evidence="4" id="KW-0245">EGF-like domain</keyword>
<dbReference type="PROSITE" id="PS50026">
    <property type="entry name" value="EGF_3"/>
    <property type="match status" value="1"/>
</dbReference>
<dbReference type="EMBL" id="CAJNOE010000109">
    <property type="protein sequence ID" value="CAF0925562.1"/>
    <property type="molecule type" value="Genomic_DNA"/>
</dbReference>
<dbReference type="PANTHER" id="PTHR10680">
    <property type="entry name" value="PEPTIDYL-GLYCINE ALPHA-AMIDATING MONOOXYGENASE"/>
    <property type="match status" value="1"/>
</dbReference>
<keyword evidence="2" id="KW-0677">Repeat</keyword>
<dbReference type="InterPro" id="IPR003409">
    <property type="entry name" value="MORN"/>
</dbReference>
<dbReference type="InterPro" id="IPR000742">
    <property type="entry name" value="EGF"/>
</dbReference>
<evidence type="ECO:0000256" key="3">
    <source>
        <dbReference type="ARBA" id="ARBA00023180"/>
    </source>
</evidence>
<accession>A0A819MJA0</accession>
<dbReference type="CDD" id="cd05819">
    <property type="entry name" value="NHL"/>
    <property type="match status" value="1"/>
</dbReference>
<evidence type="ECO:0000256" key="1">
    <source>
        <dbReference type="ARBA" id="ARBA00022729"/>
    </source>
</evidence>
<dbReference type="Proteomes" id="UP000663860">
    <property type="component" value="Unassembled WGS sequence"/>
</dbReference>
<feature type="disulfide bond" evidence="4">
    <location>
        <begin position="88"/>
        <end position="97"/>
    </location>
</feature>
<name>A0A819MJA0_9BILA</name>
<dbReference type="Gene3D" id="2.10.25.10">
    <property type="entry name" value="Laminin"/>
    <property type="match status" value="1"/>
</dbReference>
<dbReference type="AlphaFoldDB" id="A0A819MJA0"/>
<proteinExistence type="predicted"/>
<dbReference type="Proteomes" id="UP000663868">
    <property type="component" value="Unassembled WGS sequence"/>
</dbReference>
<evidence type="ECO:0000256" key="4">
    <source>
        <dbReference type="PROSITE-ProRule" id="PRU00076"/>
    </source>
</evidence>
<dbReference type="SUPFAM" id="SSF63829">
    <property type="entry name" value="Calcium-dependent phosphotriesterase"/>
    <property type="match status" value="1"/>
</dbReference>
<keyword evidence="4" id="KW-1015">Disulfide bond</keyword>
<dbReference type="Gene3D" id="2.20.110.10">
    <property type="entry name" value="Histone H3 K4-specific methyltransferase SET7/9 N-terminal domain"/>
    <property type="match status" value="1"/>
</dbReference>
<comment type="caution">
    <text evidence="7">The sequence shown here is derived from an EMBL/GenBank/DDBJ whole genome shotgun (WGS) entry which is preliminary data.</text>
</comment>
<dbReference type="InterPro" id="IPR001258">
    <property type="entry name" value="NHL_repeat"/>
</dbReference>
<feature type="domain" description="EGF-like" evidence="5">
    <location>
        <begin position="67"/>
        <end position="98"/>
    </location>
</feature>
<dbReference type="SUPFAM" id="SSF82185">
    <property type="entry name" value="Histone H3 K4-specific methyltransferase SET7/9 N-terminal domain"/>
    <property type="match status" value="1"/>
</dbReference>
<organism evidence="7 8">
    <name type="scientific">Adineta steineri</name>
    <dbReference type="NCBI Taxonomy" id="433720"/>
    <lineage>
        <taxon>Eukaryota</taxon>
        <taxon>Metazoa</taxon>
        <taxon>Spiralia</taxon>
        <taxon>Gnathifera</taxon>
        <taxon>Rotifera</taxon>
        <taxon>Eurotatoria</taxon>
        <taxon>Bdelloidea</taxon>
        <taxon>Adinetida</taxon>
        <taxon>Adinetidae</taxon>
        <taxon>Adineta</taxon>
    </lineage>
</organism>
<dbReference type="InterPro" id="IPR011042">
    <property type="entry name" value="6-blade_b-propeller_TolB-like"/>
</dbReference>
<dbReference type="PROSITE" id="PS00022">
    <property type="entry name" value="EGF_1"/>
    <property type="match status" value="1"/>
</dbReference>
<dbReference type="SMART" id="SM00698">
    <property type="entry name" value="MORN"/>
    <property type="match status" value="2"/>
</dbReference>
<keyword evidence="3" id="KW-0325">Glycoprotein</keyword>
<evidence type="ECO:0000259" key="5">
    <source>
        <dbReference type="PROSITE" id="PS50026"/>
    </source>
</evidence>
<protein>
    <recommendedName>
        <fullName evidence="5">EGF-like domain-containing protein</fullName>
    </recommendedName>
</protein>
<comment type="caution">
    <text evidence="4">Lacks conserved residue(s) required for the propagation of feature annotation.</text>
</comment>
<feature type="disulfide bond" evidence="4">
    <location>
        <begin position="70"/>
        <end position="80"/>
    </location>
</feature>
<dbReference type="Pfam" id="PF01436">
    <property type="entry name" value="NHL"/>
    <property type="match status" value="1"/>
</dbReference>
<dbReference type="Pfam" id="PF02493">
    <property type="entry name" value="MORN"/>
    <property type="match status" value="2"/>
</dbReference>
<sequence length="398" mass="45029">MIRSTGDIYDGHWFDNKMHGSGTMLYADRRIYTGGWLNGMKSGSGTMRWPRGERCDADWIDDEAVCDALCFPRCSNGGKCTGPNSCTCTSLWTGSRCEKQSKFNKWKRNAITVAGGNGQGKELSQLNYPEGIFIDDKKNIFIVDSYNDRIVEWKYNAKEGQIIAGANGRGNRTDQLNRPTDVTIDQQNHSIIIADYGNRRVIQWLNQNQQILIDNIDCYGLAMDKHVFLYISVFQKNEVRRWKMGEYNNAGIVVAGGNGYGNQLNQLRHPTFIFIDKDQSVYVSDWVNHRVMKWKKDAKGGKIVAGGNGKGENLNQLSYPHGIIVDHFGQIYVVDTSNNRVMGWCEGREEGEIVVGGSRKRNQSNHLLGPGGLSFDDEENLYVADLYNHRIQKFEIIL</sequence>
<gene>
    <name evidence="6" type="ORF">IZO911_LOCUS13566</name>
    <name evidence="7" type="ORF">KXQ929_LOCUS27352</name>
</gene>
<evidence type="ECO:0000313" key="7">
    <source>
        <dbReference type="EMBL" id="CAF3981200.1"/>
    </source>
</evidence>
<keyword evidence="1" id="KW-0732">Signal</keyword>